<evidence type="ECO:0000256" key="3">
    <source>
        <dbReference type="ARBA" id="ARBA00011233"/>
    </source>
</evidence>
<dbReference type="GeneTree" id="ENSGT00940000171417"/>
<dbReference type="GO" id="GO:0001868">
    <property type="term" value="P:regulation of complement activation, lectin pathway"/>
    <property type="evidence" value="ECO:0007669"/>
    <property type="project" value="UniProtKB-ARBA"/>
</dbReference>
<dbReference type="InterPro" id="IPR051941">
    <property type="entry name" value="BG_Antigen-Binding_Lectin"/>
</dbReference>
<dbReference type="GeneID" id="102221904"/>
<dbReference type="GO" id="GO:0042806">
    <property type="term" value="F:fucose binding"/>
    <property type="evidence" value="ECO:0007669"/>
    <property type="project" value="UniProtKB-ARBA"/>
</dbReference>
<evidence type="ECO:0000256" key="1">
    <source>
        <dbReference type="ARBA" id="ARBA00002219"/>
    </source>
</evidence>
<dbReference type="Proteomes" id="UP000002852">
    <property type="component" value="Unassembled WGS sequence"/>
</dbReference>
<evidence type="ECO:0000256" key="5">
    <source>
        <dbReference type="ARBA" id="ARBA00022734"/>
    </source>
</evidence>
<keyword evidence="8" id="KW-0732">Signal</keyword>
<keyword evidence="6" id="KW-0106">Calcium</keyword>
<dbReference type="InterPro" id="IPR016186">
    <property type="entry name" value="C-type_lectin-like/link_sf"/>
</dbReference>
<dbReference type="InterPro" id="IPR001304">
    <property type="entry name" value="C-type_lectin-like"/>
</dbReference>
<comment type="similarity">
    <text evidence="2">Belongs to the fucolectin family.</text>
</comment>
<dbReference type="PANTHER" id="PTHR45713:SF11">
    <property type="entry name" value="FUCOLECTIN TACHYLECTIN-4 PENTRAXIN-1 DOMAIN-CONTAINING PROTEIN"/>
    <property type="match status" value="1"/>
</dbReference>
<dbReference type="SUPFAM" id="SSF49785">
    <property type="entry name" value="Galactose-binding domain-like"/>
    <property type="match status" value="1"/>
</dbReference>
<evidence type="ECO:0000256" key="6">
    <source>
        <dbReference type="ARBA" id="ARBA00022837"/>
    </source>
</evidence>
<dbReference type="SMART" id="SM00034">
    <property type="entry name" value="CLECT"/>
    <property type="match status" value="1"/>
</dbReference>
<dbReference type="PROSITE" id="PS50041">
    <property type="entry name" value="C_TYPE_LECTIN_2"/>
    <property type="match status" value="1"/>
</dbReference>
<protein>
    <submittedName>
        <fullName evidence="10">Fucolectin-5-like</fullName>
    </submittedName>
</protein>
<evidence type="ECO:0000313" key="10">
    <source>
        <dbReference type="Ensembl" id="ENSXMAP00000037294.1"/>
    </source>
</evidence>
<dbReference type="InterPro" id="IPR006585">
    <property type="entry name" value="FTP1"/>
</dbReference>
<dbReference type="KEGG" id="xma:102221904"/>
<reference evidence="10" key="3">
    <citation type="submission" date="2025-08" db="UniProtKB">
        <authorList>
            <consortium name="Ensembl"/>
        </authorList>
    </citation>
    <scope>IDENTIFICATION</scope>
    <source>
        <strain evidence="10">JP 163 A</strain>
    </source>
</reference>
<dbReference type="SUPFAM" id="SSF56436">
    <property type="entry name" value="C-type lectin-like"/>
    <property type="match status" value="1"/>
</dbReference>
<reference evidence="11" key="2">
    <citation type="journal article" date="2013" name="Nat. Genet.">
        <title>The genome of the platyfish, Xiphophorus maculatus, provides insights into evolutionary adaptation and several complex traits.</title>
        <authorList>
            <person name="Schartl M."/>
            <person name="Walter R.B."/>
            <person name="Shen Y."/>
            <person name="Garcia T."/>
            <person name="Catchen J."/>
            <person name="Amores A."/>
            <person name="Braasch I."/>
            <person name="Chalopin D."/>
            <person name="Volff J.N."/>
            <person name="Lesch K.P."/>
            <person name="Bisazza A."/>
            <person name="Minx P."/>
            <person name="Hillier L."/>
            <person name="Wilson R.K."/>
            <person name="Fuerstenberg S."/>
            <person name="Boore J."/>
            <person name="Searle S."/>
            <person name="Postlethwait J.H."/>
            <person name="Warren W.C."/>
        </authorList>
    </citation>
    <scope>NUCLEOTIDE SEQUENCE [LARGE SCALE GENOMIC DNA]</scope>
    <source>
        <strain evidence="11">JP 163 A</strain>
    </source>
</reference>
<comment type="subunit">
    <text evidence="3">Homotrimer.</text>
</comment>
<dbReference type="Pfam" id="PF22633">
    <property type="entry name" value="F5_F8_type_C_2"/>
    <property type="match status" value="1"/>
</dbReference>
<dbReference type="CDD" id="cd00037">
    <property type="entry name" value="CLECT"/>
    <property type="match status" value="1"/>
</dbReference>
<dbReference type="Gene3D" id="3.10.100.10">
    <property type="entry name" value="Mannose-Binding Protein A, subunit A"/>
    <property type="match status" value="1"/>
</dbReference>
<dbReference type="AlphaFoldDB" id="A0A3B5R1U0"/>
<feature type="signal peptide" evidence="8">
    <location>
        <begin position="1"/>
        <end position="16"/>
    </location>
</feature>
<keyword evidence="5" id="KW-0430">Lectin</keyword>
<dbReference type="RefSeq" id="XP_023187121.1">
    <property type="nucleotide sequence ID" value="XM_023331353.1"/>
</dbReference>
<dbReference type="InParanoid" id="A0A3B5R1U0"/>
<dbReference type="GO" id="GO:0046872">
    <property type="term" value="F:metal ion binding"/>
    <property type="evidence" value="ECO:0007669"/>
    <property type="project" value="UniProtKB-KW"/>
</dbReference>
<dbReference type="OrthoDB" id="441660at2759"/>
<dbReference type="Gene3D" id="2.60.120.260">
    <property type="entry name" value="Galactose-binding domain-like"/>
    <property type="match status" value="1"/>
</dbReference>
<evidence type="ECO:0000256" key="8">
    <source>
        <dbReference type="SAM" id="SignalP"/>
    </source>
</evidence>
<dbReference type="GO" id="GO:0010185">
    <property type="term" value="P:regulation of cellular defense response"/>
    <property type="evidence" value="ECO:0007669"/>
    <property type="project" value="UniProtKB-ARBA"/>
</dbReference>
<feature type="chain" id="PRO_5017415221" evidence="8">
    <location>
        <begin position="17"/>
        <end position="287"/>
    </location>
</feature>
<proteinExistence type="inferred from homology"/>
<keyword evidence="11" id="KW-1185">Reference proteome</keyword>
<evidence type="ECO:0000256" key="7">
    <source>
        <dbReference type="ARBA" id="ARBA00023157"/>
    </source>
</evidence>
<reference evidence="11" key="1">
    <citation type="submission" date="2012-01" db="EMBL/GenBank/DDBJ databases">
        <authorList>
            <person name="Walter R."/>
            <person name="Schartl M."/>
            <person name="Warren W."/>
        </authorList>
    </citation>
    <scope>NUCLEOTIDE SEQUENCE [LARGE SCALE GENOMIC DNA]</scope>
    <source>
        <strain evidence="11">JP 163 A</strain>
    </source>
</reference>
<evidence type="ECO:0000259" key="9">
    <source>
        <dbReference type="PROSITE" id="PS50041"/>
    </source>
</evidence>
<keyword evidence="7" id="KW-1015">Disulfide bond</keyword>
<evidence type="ECO:0000313" key="11">
    <source>
        <dbReference type="Proteomes" id="UP000002852"/>
    </source>
</evidence>
<evidence type="ECO:0000256" key="4">
    <source>
        <dbReference type="ARBA" id="ARBA00022723"/>
    </source>
</evidence>
<dbReference type="Pfam" id="PF00059">
    <property type="entry name" value="Lectin_C"/>
    <property type="match status" value="1"/>
</dbReference>
<name>A0A3B5R1U0_XIPMA</name>
<feature type="domain" description="C-type lectin" evidence="9">
    <location>
        <begin position="175"/>
        <end position="285"/>
    </location>
</feature>
<comment type="function">
    <text evidence="1">Acts as a defensive agent. Recognizes blood group fucosylated oligosaccharides including A, B, H and Lewis B-type antigens. Does not recognize Lewis A antigen and has low affinity for monovalent haptens.</text>
</comment>
<evidence type="ECO:0000256" key="2">
    <source>
        <dbReference type="ARBA" id="ARBA00010147"/>
    </source>
</evidence>
<dbReference type="InterPro" id="IPR016187">
    <property type="entry name" value="CTDL_fold"/>
</dbReference>
<sequence>MLWILFFLCLSGRLCADGDIISPPDYCNTPDIKLTDKRAYQSTTYDGLLTKYPADRAFDGDQSTCSYTEYRTNSWWIVDLQGVYNISCISIWNNNHWFSYSNISGAKIYIGNSRQNNGTNNKLVQNITNFRTDQINVYKFPSSVSGRYVTVIIPEKKYMALCEVKITGTKMASPFLLIDQNKSWEEALNYCRNNHRDLASILDEQMQTFAELAAEKANSPFIWIGLHYISSLHYWFWVDDSAVEIKHWGSSEPKENCDTNGAMQKGGDHLWFSKSDYDKFNFICAVN</sequence>
<keyword evidence="4" id="KW-0479">Metal-binding</keyword>
<dbReference type="OMA" id="WEISCIT"/>
<accession>A0A3B5R1U0</accession>
<dbReference type="Ensembl" id="ENSXMAT00000028752.1">
    <property type="protein sequence ID" value="ENSXMAP00000037294.1"/>
    <property type="gene ID" value="ENSXMAG00000027666.1"/>
</dbReference>
<reference evidence="10" key="4">
    <citation type="submission" date="2025-09" db="UniProtKB">
        <authorList>
            <consortium name="Ensembl"/>
        </authorList>
    </citation>
    <scope>IDENTIFICATION</scope>
    <source>
        <strain evidence="10">JP 163 A</strain>
    </source>
</reference>
<organism evidence="10 11">
    <name type="scientific">Xiphophorus maculatus</name>
    <name type="common">Southern platyfish</name>
    <name type="synonym">Platypoecilus maculatus</name>
    <dbReference type="NCBI Taxonomy" id="8083"/>
    <lineage>
        <taxon>Eukaryota</taxon>
        <taxon>Metazoa</taxon>
        <taxon>Chordata</taxon>
        <taxon>Craniata</taxon>
        <taxon>Vertebrata</taxon>
        <taxon>Euteleostomi</taxon>
        <taxon>Actinopterygii</taxon>
        <taxon>Neopterygii</taxon>
        <taxon>Teleostei</taxon>
        <taxon>Neoteleostei</taxon>
        <taxon>Acanthomorphata</taxon>
        <taxon>Ovalentaria</taxon>
        <taxon>Atherinomorphae</taxon>
        <taxon>Cyprinodontiformes</taxon>
        <taxon>Poeciliidae</taxon>
        <taxon>Poeciliinae</taxon>
        <taxon>Xiphophorus</taxon>
    </lineage>
</organism>
<dbReference type="SMART" id="SM00607">
    <property type="entry name" value="FTP"/>
    <property type="match status" value="1"/>
</dbReference>
<dbReference type="InterPro" id="IPR008979">
    <property type="entry name" value="Galactose-bd-like_sf"/>
</dbReference>
<dbReference type="PANTHER" id="PTHR45713">
    <property type="entry name" value="FTP DOMAIN-CONTAINING PROTEIN"/>
    <property type="match status" value="1"/>
</dbReference>